<sequence>MKYIVWPLVIILVVGWVVAVFVFKVLSGIIHLLLLAAVGLIIYNFITGKRNS</sequence>
<proteinExistence type="predicted"/>
<dbReference type="EMBL" id="LAZR01003153">
    <property type="protein sequence ID" value="KKN21374.1"/>
    <property type="molecule type" value="Genomic_DNA"/>
</dbReference>
<evidence type="ECO:0000313" key="2">
    <source>
        <dbReference type="EMBL" id="KKN21374.1"/>
    </source>
</evidence>
<organism evidence="2">
    <name type="scientific">marine sediment metagenome</name>
    <dbReference type="NCBI Taxonomy" id="412755"/>
    <lineage>
        <taxon>unclassified sequences</taxon>
        <taxon>metagenomes</taxon>
        <taxon>ecological metagenomes</taxon>
    </lineage>
</organism>
<dbReference type="NCBIfam" id="NF033488">
    <property type="entry name" value="lmo0937_fam_TM"/>
    <property type="match status" value="1"/>
</dbReference>
<keyword evidence="1" id="KW-1133">Transmembrane helix</keyword>
<dbReference type="AlphaFoldDB" id="A0A0F9NU87"/>
<feature type="transmembrane region" description="Helical" evidence="1">
    <location>
        <begin position="5"/>
        <end position="23"/>
    </location>
</feature>
<keyword evidence="1" id="KW-0812">Transmembrane</keyword>
<accession>A0A0F9NU87</accession>
<name>A0A0F9NU87_9ZZZZ</name>
<feature type="transmembrane region" description="Helical" evidence="1">
    <location>
        <begin position="29"/>
        <end position="46"/>
    </location>
</feature>
<evidence type="ECO:0008006" key="3">
    <source>
        <dbReference type="Google" id="ProtNLM"/>
    </source>
</evidence>
<dbReference type="InterPro" id="IPR043727">
    <property type="entry name" value="Lmo0937-like"/>
</dbReference>
<protein>
    <recommendedName>
        <fullName evidence="3">Lmo0937 family membrane protein</fullName>
    </recommendedName>
</protein>
<keyword evidence="1" id="KW-0472">Membrane</keyword>
<dbReference type="Pfam" id="PF18919">
    <property type="entry name" value="DUF5670"/>
    <property type="match status" value="1"/>
</dbReference>
<reference evidence="2" key="1">
    <citation type="journal article" date="2015" name="Nature">
        <title>Complex archaea that bridge the gap between prokaryotes and eukaryotes.</title>
        <authorList>
            <person name="Spang A."/>
            <person name="Saw J.H."/>
            <person name="Jorgensen S.L."/>
            <person name="Zaremba-Niedzwiedzka K."/>
            <person name="Martijn J."/>
            <person name="Lind A.E."/>
            <person name="van Eijk R."/>
            <person name="Schleper C."/>
            <person name="Guy L."/>
            <person name="Ettema T.J."/>
        </authorList>
    </citation>
    <scope>NUCLEOTIDE SEQUENCE</scope>
</reference>
<comment type="caution">
    <text evidence="2">The sequence shown here is derived from an EMBL/GenBank/DDBJ whole genome shotgun (WGS) entry which is preliminary data.</text>
</comment>
<evidence type="ECO:0000256" key="1">
    <source>
        <dbReference type="SAM" id="Phobius"/>
    </source>
</evidence>
<gene>
    <name evidence="2" type="ORF">LCGC14_0926080</name>
</gene>